<reference evidence="1" key="1">
    <citation type="journal article" date="2021" name="Cell">
        <title>Identification of novel bat coronaviruses sheds light on the evolutionary origins of SARS-CoV-2 and related viruses.</title>
        <authorList>
            <person name="Zhou H."/>
            <person name="Ji J."/>
            <person name="Chen X."/>
            <person name="Bi Y."/>
            <person name="Li J."/>
            <person name="Wang Q."/>
            <person name="Hu T."/>
            <person name="Song H."/>
            <person name="Zhao R."/>
            <person name="Chen Y."/>
            <person name="Cui M."/>
            <person name="Zhang Y."/>
            <person name="Hughes A.C."/>
            <person name="Holmes E.C."/>
            <person name="Shi W."/>
        </authorList>
    </citation>
    <scope>NUCLEOTIDE SEQUENCE</scope>
    <source>
        <strain evidence="1">Bat/Yunnan/RmYN21/2020</strain>
    </source>
</reference>
<evidence type="ECO:0000313" key="1">
    <source>
        <dbReference type="EMBL" id="QWN56315.1"/>
    </source>
</evidence>
<proteinExistence type="predicted"/>
<organism evidence="1">
    <name type="scientific">Alphacoronavirus sp</name>
    <dbReference type="NCBI Taxonomy" id="1906673"/>
    <lineage>
        <taxon>Viruses</taxon>
        <taxon>Riboviria</taxon>
        <taxon>Orthornavirae</taxon>
        <taxon>Pisuviricota</taxon>
        <taxon>Pisoniviricetes</taxon>
        <taxon>Nidovirales</taxon>
        <taxon>Cornidovirineae</taxon>
        <taxon>Coronaviridae</taxon>
        <taxon>Orthocoronavirinae</taxon>
        <taxon>Alphacoronavirus</taxon>
    </lineage>
</organism>
<name>A0A8F1CWG9_9ALPC</name>
<dbReference type="EMBL" id="MZ081387">
    <property type="protein sequence ID" value="QWN56315.1"/>
    <property type="molecule type" value="Genomic_RNA"/>
</dbReference>
<gene>
    <name evidence="1" type="primary">NS4</name>
</gene>
<accession>A0A8F1CWG9</accession>
<protein>
    <submittedName>
        <fullName evidence="1">Nonstructural protein 4</fullName>
    </submittedName>
</protein>
<sequence>MLPLVMCSSGIVLFTGLACNVAWVPLHYNHSAQVVVTLIGVTSVNYYIDNTTLCVAGSSVRLGYTWVSHLLVHSLLLSQSNNTLGLF</sequence>